<proteinExistence type="predicted"/>
<keyword evidence="4" id="KW-1185">Reference proteome</keyword>
<reference evidence="3" key="1">
    <citation type="submission" date="2023-03" db="EMBL/GenBank/DDBJ databases">
        <title>Massive genome expansion in bonnet fungi (Mycena s.s.) driven by repeated elements and novel gene families across ecological guilds.</title>
        <authorList>
            <consortium name="Lawrence Berkeley National Laboratory"/>
            <person name="Harder C.B."/>
            <person name="Miyauchi S."/>
            <person name="Viragh M."/>
            <person name="Kuo A."/>
            <person name="Thoen E."/>
            <person name="Andreopoulos B."/>
            <person name="Lu D."/>
            <person name="Skrede I."/>
            <person name="Drula E."/>
            <person name="Henrissat B."/>
            <person name="Morin E."/>
            <person name="Kohler A."/>
            <person name="Barry K."/>
            <person name="LaButti K."/>
            <person name="Morin E."/>
            <person name="Salamov A."/>
            <person name="Lipzen A."/>
            <person name="Mereny Z."/>
            <person name="Hegedus B."/>
            <person name="Baldrian P."/>
            <person name="Stursova M."/>
            <person name="Weitz H."/>
            <person name="Taylor A."/>
            <person name="Grigoriev I.V."/>
            <person name="Nagy L.G."/>
            <person name="Martin F."/>
            <person name="Kauserud H."/>
        </authorList>
    </citation>
    <scope>NUCLEOTIDE SEQUENCE</scope>
    <source>
        <strain evidence="3">9144</strain>
    </source>
</reference>
<keyword evidence="2" id="KW-1133">Transmembrane helix</keyword>
<dbReference type="EMBL" id="JARJCW010000018">
    <property type="protein sequence ID" value="KAJ7214872.1"/>
    <property type="molecule type" value="Genomic_DNA"/>
</dbReference>
<protein>
    <recommendedName>
        <fullName evidence="5">Transmembrane protein</fullName>
    </recommendedName>
</protein>
<accession>A0AAD6YE98</accession>
<evidence type="ECO:0000256" key="2">
    <source>
        <dbReference type="SAM" id="Phobius"/>
    </source>
</evidence>
<evidence type="ECO:0000313" key="4">
    <source>
        <dbReference type="Proteomes" id="UP001219525"/>
    </source>
</evidence>
<feature type="transmembrane region" description="Helical" evidence="2">
    <location>
        <begin position="122"/>
        <end position="145"/>
    </location>
</feature>
<dbReference type="Proteomes" id="UP001219525">
    <property type="component" value="Unassembled WGS sequence"/>
</dbReference>
<name>A0AAD6YE98_9AGAR</name>
<keyword evidence="2" id="KW-0472">Membrane</keyword>
<keyword evidence="2" id="KW-0812">Transmembrane</keyword>
<gene>
    <name evidence="3" type="ORF">GGX14DRAFT_562903</name>
</gene>
<evidence type="ECO:0000313" key="3">
    <source>
        <dbReference type="EMBL" id="KAJ7214872.1"/>
    </source>
</evidence>
<dbReference type="AlphaFoldDB" id="A0AAD6YE98"/>
<evidence type="ECO:0008006" key="5">
    <source>
        <dbReference type="Google" id="ProtNLM"/>
    </source>
</evidence>
<evidence type="ECO:0000256" key="1">
    <source>
        <dbReference type="SAM" id="MobiDB-lite"/>
    </source>
</evidence>
<sequence>MTIFMIIKPVKESSSSRITSSVSPGSASPGPASPSPTSGSQRCAFFRTIVFIADIPLSQKLAIRFNFVFTRCTNPVQFQLKSIYHEFPFYAVLLKRCQPVKHLQVTSHTTVATKDSSAHRTAIIAALTATIAAALFLGVVIFIFWRRRRTRARSPGQQNVMRERSADAVAGPDDKGWLDSASGWPGTQSMPTWAPPVAIPLRRASMRRASMSTLLGPGTPATPKTPHYSVRARESSMAGFGFGQDIAWQEAHYEEVCAPSGAGVHSEAGVPVLCPTPPSAATFDTAGGAASAVPLLRSHSTASSVSSVYSAASAPDDATATPPGVEIAQLPEGYGNVDEHQHLDKDWRMAPLP</sequence>
<comment type="caution">
    <text evidence="3">The sequence shown here is derived from an EMBL/GenBank/DDBJ whole genome shotgun (WGS) entry which is preliminary data.</text>
</comment>
<organism evidence="3 4">
    <name type="scientific">Mycena pura</name>
    <dbReference type="NCBI Taxonomy" id="153505"/>
    <lineage>
        <taxon>Eukaryota</taxon>
        <taxon>Fungi</taxon>
        <taxon>Dikarya</taxon>
        <taxon>Basidiomycota</taxon>
        <taxon>Agaricomycotina</taxon>
        <taxon>Agaricomycetes</taxon>
        <taxon>Agaricomycetidae</taxon>
        <taxon>Agaricales</taxon>
        <taxon>Marasmiineae</taxon>
        <taxon>Mycenaceae</taxon>
        <taxon>Mycena</taxon>
    </lineage>
</organism>
<feature type="region of interest" description="Disordered" evidence="1">
    <location>
        <begin position="15"/>
        <end position="39"/>
    </location>
</feature>